<dbReference type="InterPro" id="IPR057326">
    <property type="entry name" value="KR_dom"/>
</dbReference>
<protein>
    <submittedName>
        <fullName evidence="3">SDR family oxidoreductase</fullName>
    </submittedName>
</protein>
<accession>A0ABS5GDT4</accession>
<dbReference type="Pfam" id="PF13561">
    <property type="entry name" value="adh_short_C2"/>
    <property type="match status" value="1"/>
</dbReference>
<dbReference type="PRINTS" id="PR00080">
    <property type="entry name" value="SDRFAMILY"/>
</dbReference>
<name>A0ABS5GDT4_9BRAD</name>
<dbReference type="Proteomes" id="UP001314635">
    <property type="component" value="Unassembled WGS sequence"/>
</dbReference>
<evidence type="ECO:0000313" key="4">
    <source>
        <dbReference type="Proteomes" id="UP001314635"/>
    </source>
</evidence>
<proteinExistence type="inferred from homology"/>
<dbReference type="InterPro" id="IPR020904">
    <property type="entry name" value="Sc_DH/Rdtase_CS"/>
</dbReference>
<sequence>MQQTSGPRRTTLITGGNSGIGEELAKRLVARGQRVVSVGLDKPDWTHDLLAAYRADLTSIDATRAIAQEICQAHAVDCLVHNAGVILPNLLPDAKPEDILTLAQLHLGAPMLLTQAALDGMRARRFGRIVFVSSRAAMGAVTRSAYSATKAGVHGMARTWALELASGGITVNVVAPGPILTDNFWGVIPKGSEQQERMARNIPVGRLGAREDVAHAIEFFLDERSDFVTGQVLYVCGGASLVGLGP</sequence>
<dbReference type="InterPro" id="IPR036291">
    <property type="entry name" value="NAD(P)-bd_dom_sf"/>
</dbReference>
<comment type="similarity">
    <text evidence="1">Belongs to the short-chain dehydrogenases/reductases (SDR) family.</text>
</comment>
<dbReference type="EMBL" id="JAFCLK010000029">
    <property type="protein sequence ID" value="MBR1139388.1"/>
    <property type="molecule type" value="Genomic_DNA"/>
</dbReference>
<evidence type="ECO:0000313" key="3">
    <source>
        <dbReference type="EMBL" id="MBR1139388.1"/>
    </source>
</evidence>
<evidence type="ECO:0000259" key="2">
    <source>
        <dbReference type="SMART" id="SM00822"/>
    </source>
</evidence>
<feature type="domain" description="Ketoreductase" evidence="2">
    <location>
        <begin position="9"/>
        <end position="182"/>
    </location>
</feature>
<dbReference type="PANTHER" id="PTHR42760:SF129">
    <property type="entry name" value="OXIDOREDUCTASE"/>
    <property type="match status" value="1"/>
</dbReference>
<gene>
    <name evidence="3" type="ORF">JQ619_26885</name>
</gene>
<evidence type="ECO:0000256" key="1">
    <source>
        <dbReference type="ARBA" id="ARBA00006484"/>
    </source>
</evidence>
<dbReference type="Gene3D" id="3.40.50.720">
    <property type="entry name" value="NAD(P)-binding Rossmann-like Domain"/>
    <property type="match status" value="1"/>
</dbReference>
<dbReference type="CDD" id="cd05233">
    <property type="entry name" value="SDR_c"/>
    <property type="match status" value="1"/>
</dbReference>
<keyword evidence="4" id="KW-1185">Reference proteome</keyword>
<dbReference type="SMART" id="SM00822">
    <property type="entry name" value="PKS_KR"/>
    <property type="match status" value="1"/>
</dbReference>
<dbReference type="PROSITE" id="PS00061">
    <property type="entry name" value="ADH_SHORT"/>
    <property type="match status" value="1"/>
</dbReference>
<dbReference type="InterPro" id="IPR002347">
    <property type="entry name" value="SDR_fam"/>
</dbReference>
<comment type="caution">
    <text evidence="3">The sequence shown here is derived from an EMBL/GenBank/DDBJ whole genome shotgun (WGS) entry which is preliminary data.</text>
</comment>
<organism evidence="3 4">
    <name type="scientific">Bradyrhizobium denitrificans</name>
    <dbReference type="NCBI Taxonomy" id="2734912"/>
    <lineage>
        <taxon>Bacteria</taxon>
        <taxon>Pseudomonadati</taxon>
        <taxon>Pseudomonadota</taxon>
        <taxon>Alphaproteobacteria</taxon>
        <taxon>Hyphomicrobiales</taxon>
        <taxon>Nitrobacteraceae</taxon>
        <taxon>Bradyrhizobium</taxon>
    </lineage>
</organism>
<dbReference type="RefSeq" id="WP_172236288.1">
    <property type="nucleotide sequence ID" value="NZ_JABFDP010000007.1"/>
</dbReference>
<dbReference type="PANTHER" id="PTHR42760">
    <property type="entry name" value="SHORT-CHAIN DEHYDROGENASES/REDUCTASES FAMILY MEMBER"/>
    <property type="match status" value="1"/>
</dbReference>
<dbReference type="PRINTS" id="PR00081">
    <property type="entry name" value="GDHRDH"/>
</dbReference>
<reference evidence="4" key="1">
    <citation type="journal article" date="2021" name="ISME J.">
        <title>Evolutionary origin and ecological implication of a unique nif island in free-living Bradyrhizobium lineages.</title>
        <authorList>
            <person name="Tao J."/>
        </authorList>
    </citation>
    <scope>NUCLEOTIDE SEQUENCE [LARGE SCALE GENOMIC DNA]</scope>
    <source>
        <strain evidence="4">SZCCT0094</strain>
    </source>
</reference>
<dbReference type="SUPFAM" id="SSF51735">
    <property type="entry name" value="NAD(P)-binding Rossmann-fold domains"/>
    <property type="match status" value="1"/>
</dbReference>